<dbReference type="AlphaFoldDB" id="A0A8K0GRN4"/>
<comment type="caution">
    <text evidence="2">The sequence shown here is derived from an EMBL/GenBank/DDBJ whole genome shotgun (WGS) entry which is preliminary data.</text>
</comment>
<feature type="domain" description="F-box" evidence="1">
    <location>
        <begin position="1"/>
        <end position="44"/>
    </location>
</feature>
<dbReference type="OrthoDB" id="1867629at2759"/>
<sequence length="290" mass="33114">MEKLPEDLEIQILLRLPVKALLRFQSICKLWYSGIRSPKFISDHCEVSNTKNPYDDLIAKFYTKTDRYDLVNVSTLSHETLEVVDTHLALSDGARFGDMEIVSSCNGVVCLYDRLDHVVVLICYMGTYNDGKYSWFACIMEESTQGCYSRDVVISFDMSNDVAISTPLPNDIVKAWETRLGQNKLRVLGGFLAVINGARNGDGTQCYNIWVLGKYGVMESWNKLFTIPSFQDNERPLGFWRNCKLFVVTDAELVLVDIVTQERCRSPSSKPWEMIQVFSFKESSFVLEDL</sequence>
<proteinExistence type="predicted"/>
<dbReference type="InterPro" id="IPR036047">
    <property type="entry name" value="F-box-like_dom_sf"/>
</dbReference>
<evidence type="ECO:0000313" key="3">
    <source>
        <dbReference type="Proteomes" id="UP000796880"/>
    </source>
</evidence>
<evidence type="ECO:0000259" key="1">
    <source>
        <dbReference type="PROSITE" id="PS50181"/>
    </source>
</evidence>
<keyword evidence="3" id="KW-1185">Reference proteome</keyword>
<organism evidence="2 3">
    <name type="scientific">Rhamnella rubrinervis</name>
    <dbReference type="NCBI Taxonomy" id="2594499"/>
    <lineage>
        <taxon>Eukaryota</taxon>
        <taxon>Viridiplantae</taxon>
        <taxon>Streptophyta</taxon>
        <taxon>Embryophyta</taxon>
        <taxon>Tracheophyta</taxon>
        <taxon>Spermatophyta</taxon>
        <taxon>Magnoliopsida</taxon>
        <taxon>eudicotyledons</taxon>
        <taxon>Gunneridae</taxon>
        <taxon>Pentapetalae</taxon>
        <taxon>rosids</taxon>
        <taxon>fabids</taxon>
        <taxon>Rosales</taxon>
        <taxon>Rhamnaceae</taxon>
        <taxon>rhamnoid group</taxon>
        <taxon>Rhamneae</taxon>
        <taxon>Rhamnella</taxon>
    </lineage>
</organism>
<dbReference type="InterPro" id="IPR050796">
    <property type="entry name" value="SCF_F-box_component"/>
</dbReference>
<dbReference type="PROSITE" id="PS50181">
    <property type="entry name" value="FBOX"/>
    <property type="match status" value="1"/>
</dbReference>
<dbReference type="EMBL" id="VOIH02000012">
    <property type="protein sequence ID" value="KAF3431845.1"/>
    <property type="molecule type" value="Genomic_DNA"/>
</dbReference>
<reference evidence="2" key="1">
    <citation type="submission" date="2020-03" db="EMBL/GenBank/DDBJ databases">
        <title>A high-quality chromosome-level genome assembly of a woody plant with both climbing and erect habits, Rhamnella rubrinervis.</title>
        <authorList>
            <person name="Lu Z."/>
            <person name="Yang Y."/>
            <person name="Zhu X."/>
            <person name="Sun Y."/>
        </authorList>
    </citation>
    <scope>NUCLEOTIDE SEQUENCE</scope>
    <source>
        <strain evidence="2">BYM</strain>
        <tissue evidence="2">Leaf</tissue>
    </source>
</reference>
<dbReference type="InterPro" id="IPR001810">
    <property type="entry name" value="F-box_dom"/>
</dbReference>
<protein>
    <recommendedName>
        <fullName evidence="1">F-box domain-containing protein</fullName>
    </recommendedName>
</protein>
<dbReference type="CDD" id="cd22157">
    <property type="entry name" value="F-box_AtFBW1-like"/>
    <property type="match status" value="1"/>
</dbReference>
<dbReference type="Proteomes" id="UP000796880">
    <property type="component" value="Unassembled WGS sequence"/>
</dbReference>
<name>A0A8K0GRN4_9ROSA</name>
<dbReference type="Gene3D" id="1.20.1280.50">
    <property type="match status" value="1"/>
</dbReference>
<dbReference type="PANTHER" id="PTHR31672:SF13">
    <property type="entry name" value="F-BOX PROTEIN CPR30-LIKE"/>
    <property type="match status" value="1"/>
</dbReference>
<dbReference type="SMART" id="SM00256">
    <property type="entry name" value="FBOX"/>
    <property type="match status" value="1"/>
</dbReference>
<evidence type="ECO:0000313" key="2">
    <source>
        <dbReference type="EMBL" id="KAF3431845.1"/>
    </source>
</evidence>
<gene>
    <name evidence="2" type="ORF">FNV43_RR26581</name>
</gene>
<dbReference type="PANTHER" id="PTHR31672">
    <property type="entry name" value="BNACNNG10540D PROTEIN"/>
    <property type="match status" value="1"/>
</dbReference>
<dbReference type="SUPFAM" id="SSF81383">
    <property type="entry name" value="F-box domain"/>
    <property type="match status" value="1"/>
</dbReference>
<accession>A0A8K0GRN4</accession>
<dbReference type="Pfam" id="PF00646">
    <property type="entry name" value="F-box"/>
    <property type="match status" value="1"/>
</dbReference>